<dbReference type="InterPro" id="IPR051786">
    <property type="entry name" value="ASN_synthetase/amidase"/>
</dbReference>
<dbReference type="CDD" id="cd01991">
    <property type="entry name" value="Asn_synthase_B_C"/>
    <property type="match status" value="1"/>
</dbReference>
<dbReference type="SUPFAM" id="SSF52402">
    <property type="entry name" value="Adenine nucleotide alpha hydrolases-like"/>
    <property type="match status" value="1"/>
</dbReference>
<evidence type="ECO:0000256" key="3">
    <source>
        <dbReference type="ARBA" id="ARBA00048741"/>
    </source>
</evidence>
<dbReference type="EMBL" id="PXNN01000017">
    <property type="protein sequence ID" value="PSF06480.1"/>
    <property type="molecule type" value="Genomic_DNA"/>
</dbReference>
<comment type="catalytic activity">
    <reaction evidence="3">
        <text>L-aspartate + L-glutamine + ATP + H2O = L-asparagine + L-glutamate + AMP + diphosphate + H(+)</text>
        <dbReference type="Rhea" id="RHEA:12228"/>
        <dbReference type="ChEBI" id="CHEBI:15377"/>
        <dbReference type="ChEBI" id="CHEBI:15378"/>
        <dbReference type="ChEBI" id="CHEBI:29985"/>
        <dbReference type="ChEBI" id="CHEBI:29991"/>
        <dbReference type="ChEBI" id="CHEBI:30616"/>
        <dbReference type="ChEBI" id="CHEBI:33019"/>
        <dbReference type="ChEBI" id="CHEBI:58048"/>
        <dbReference type="ChEBI" id="CHEBI:58359"/>
        <dbReference type="ChEBI" id="CHEBI:456215"/>
        <dbReference type="EC" id="6.3.5.4"/>
    </reaction>
</comment>
<dbReference type="PANTHER" id="PTHR43284">
    <property type="entry name" value="ASPARAGINE SYNTHETASE (GLUTAMINE-HYDROLYZING)"/>
    <property type="match status" value="1"/>
</dbReference>
<dbReference type="InterPro" id="IPR014729">
    <property type="entry name" value="Rossmann-like_a/b/a_fold"/>
</dbReference>
<feature type="domain" description="Asparagine synthetase" evidence="4">
    <location>
        <begin position="240"/>
        <end position="558"/>
    </location>
</feature>
<evidence type="ECO:0000259" key="4">
    <source>
        <dbReference type="Pfam" id="PF00733"/>
    </source>
</evidence>
<dbReference type="Pfam" id="PF00733">
    <property type="entry name" value="Asn_synthase"/>
    <property type="match status" value="1"/>
</dbReference>
<dbReference type="EC" id="6.3.5.4" evidence="2"/>
<dbReference type="Gene3D" id="3.60.20.10">
    <property type="entry name" value="Glutamine Phosphoribosylpyrophosphate, subunit 1, domain 1"/>
    <property type="match status" value="1"/>
</dbReference>
<accession>A0A2T1K8W1</accession>
<dbReference type="InterPro" id="IPR029055">
    <property type="entry name" value="Ntn_hydrolases_N"/>
</dbReference>
<dbReference type="Gene3D" id="3.40.50.620">
    <property type="entry name" value="HUPs"/>
    <property type="match status" value="1"/>
</dbReference>
<dbReference type="GO" id="GO:0006529">
    <property type="term" value="P:asparagine biosynthetic process"/>
    <property type="evidence" value="ECO:0007669"/>
    <property type="project" value="InterPro"/>
</dbReference>
<dbReference type="PANTHER" id="PTHR43284:SF1">
    <property type="entry name" value="ASPARAGINE SYNTHETASE"/>
    <property type="match status" value="1"/>
</dbReference>
<dbReference type="Proteomes" id="UP000238385">
    <property type="component" value="Unassembled WGS sequence"/>
</dbReference>
<sequence length="617" mass="69058">MSKFLIYVSKDKDATRVGGTDSVRAAMQESAPLEMGMKTFSYDGIQVACSGKVSVHLDESQGLLFILTGYFRRAGASVTYSDDAKNLQPLFDELNEPLKSDFEGCFSLVVCHLPSLTVSLVTDRFGTHPLYYSLDQRHVAVSSGKYLLFPWLDELSVPSRALTDTFWLGFTRAPESMISGIAKVKDNCLLKITGDGAEETCLKRCPLVMKPEEDLDFDSTVSSIEAALEDEFVTLGKKVERVAVLLSGGVDSSILAAYASKHFADCVAFSCEIEGFDNPELKRAQYVAEKLGLKHHVVRLNLDDLGGIFSEVVVMLEGPSRHINNIVVRRIFQEIRGFDAIIGGDGADALFGTRTNRTIVNIEKKIKRIDRIPALLKSCIAMLLRGVGFRKHKHLEKILTNDIEYLISNLFTIDYTEQEIAVARKLGASTFSDIPLGTYQSSGLVGKSIEANFSLFLRAMLERNTRLSYDTDIPIYYPFLTESMFEVSRRLPYTHRFDKAENAKPALREICRRMIDSSVIEWPKIGFETPEKTWMTHQLKSYLDRVLMNEGEIAKVLDCQLSSDDVAVVEASNRIIWWLITLDASLRDAVTQAGKWKHHRALAGSGKGQRLQEQIVE</sequence>
<dbReference type="RefSeq" id="WP_106673111.1">
    <property type="nucleotide sequence ID" value="NZ_BMFE01000002.1"/>
</dbReference>
<comment type="caution">
    <text evidence="5">The sequence shown here is derived from an EMBL/GenBank/DDBJ whole genome shotgun (WGS) entry which is preliminary data.</text>
</comment>
<keyword evidence="6" id="KW-1185">Reference proteome</keyword>
<dbReference type="AlphaFoldDB" id="A0A2T1K8W1"/>
<proteinExistence type="predicted"/>
<evidence type="ECO:0000256" key="2">
    <source>
        <dbReference type="ARBA" id="ARBA00012737"/>
    </source>
</evidence>
<reference evidence="5 6" key="1">
    <citation type="submission" date="2018-03" db="EMBL/GenBank/DDBJ databases">
        <title>Marinobacter brunus sp. nov., a marine bacterium of Gamma-proteobacteria isolated from the surface seawater of the South China Sea.</title>
        <authorList>
            <person name="Cheng H."/>
            <person name="Wu Y.-H."/>
            <person name="Xamxidin M."/>
            <person name="Xu X.-W."/>
        </authorList>
    </citation>
    <scope>NUCLEOTIDE SEQUENCE [LARGE SCALE GENOMIC DNA]</scope>
    <source>
        <strain evidence="5 6">JCM 30472</strain>
    </source>
</reference>
<dbReference type="InterPro" id="IPR001962">
    <property type="entry name" value="Asn_synthase"/>
</dbReference>
<evidence type="ECO:0000256" key="1">
    <source>
        <dbReference type="ARBA" id="ARBA00005187"/>
    </source>
</evidence>
<dbReference type="GO" id="GO:0004066">
    <property type="term" value="F:asparagine synthase (glutamine-hydrolyzing) activity"/>
    <property type="evidence" value="ECO:0007669"/>
    <property type="project" value="UniProtKB-EC"/>
</dbReference>
<gene>
    <name evidence="5" type="ORF">C7H08_15340</name>
</gene>
<name>A0A2T1K8W1_9GAMM</name>
<protein>
    <recommendedName>
        <fullName evidence="2">asparagine synthase (glutamine-hydrolyzing)</fullName>
        <ecNumber evidence="2">6.3.5.4</ecNumber>
    </recommendedName>
</protein>
<comment type="pathway">
    <text evidence="1">Amino-acid biosynthesis; L-asparagine biosynthesis; L-asparagine from L-aspartate (L-Gln route): step 1/1.</text>
</comment>
<evidence type="ECO:0000313" key="5">
    <source>
        <dbReference type="EMBL" id="PSF06480.1"/>
    </source>
</evidence>
<evidence type="ECO:0000313" key="6">
    <source>
        <dbReference type="Proteomes" id="UP000238385"/>
    </source>
</evidence>
<dbReference type="SUPFAM" id="SSF56235">
    <property type="entry name" value="N-terminal nucleophile aminohydrolases (Ntn hydrolases)"/>
    <property type="match status" value="1"/>
</dbReference>
<dbReference type="OrthoDB" id="8766270at2"/>
<organism evidence="5 6">
    <name type="scientific">Marinobacter halophilus</name>
    <dbReference type="NCBI Taxonomy" id="1323740"/>
    <lineage>
        <taxon>Bacteria</taxon>
        <taxon>Pseudomonadati</taxon>
        <taxon>Pseudomonadota</taxon>
        <taxon>Gammaproteobacteria</taxon>
        <taxon>Pseudomonadales</taxon>
        <taxon>Marinobacteraceae</taxon>
        <taxon>Marinobacter</taxon>
    </lineage>
</organism>